<protein>
    <submittedName>
        <fullName evidence="2">Uncharacterized protein</fullName>
    </submittedName>
</protein>
<dbReference type="OrthoDB" id="3321455at2759"/>
<accession>A0A0C9UE57</accession>
<dbReference type="EMBL" id="KN837339">
    <property type="protein sequence ID" value="KIJ27322.1"/>
    <property type="molecule type" value="Genomic_DNA"/>
</dbReference>
<dbReference type="Proteomes" id="UP000054279">
    <property type="component" value="Unassembled WGS sequence"/>
</dbReference>
<name>A0A0C9UE57_SPHS4</name>
<feature type="non-terminal residue" evidence="2">
    <location>
        <position position="1"/>
    </location>
</feature>
<organism evidence="2 3">
    <name type="scientific">Sphaerobolus stellatus (strain SS14)</name>
    <dbReference type="NCBI Taxonomy" id="990650"/>
    <lineage>
        <taxon>Eukaryota</taxon>
        <taxon>Fungi</taxon>
        <taxon>Dikarya</taxon>
        <taxon>Basidiomycota</taxon>
        <taxon>Agaricomycotina</taxon>
        <taxon>Agaricomycetes</taxon>
        <taxon>Phallomycetidae</taxon>
        <taxon>Geastrales</taxon>
        <taxon>Sphaerobolaceae</taxon>
        <taxon>Sphaerobolus</taxon>
    </lineage>
</organism>
<sequence length="264" mass="28939">VSTTTANTNTSCLSVDPQQLQKDHSKSLSHQAPIQHVLSIIDALTSLCKSSSSPSSSASASVSTSIPATVHEEPQHNVLSSPPPPLPSPNVSSPIATATASQPAPAPRRLTRPKPTSALSGCSDRIPFTRKVIGGSCAGKTEPDLCRWTLTRNHFVNVRYLDPTMQSKAWLQDLKRLGWEHAHPYYQARAAAEMTHTYGALTAFSGWVEDDFDYDGTEYMEGEYSDEEEEYEEGEIPEEHDDVYGQTRVWDSRVPLHLPAGNVH</sequence>
<feature type="compositionally biased region" description="Low complexity" evidence="1">
    <location>
        <begin position="89"/>
        <end position="103"/>
    </location>
</feature>
<evidence type="ECO:0000256" key="1">
    <source>
        <dbReference type="SAM" id="MobiDB-lite"/>
    </source>
</evidence>
<evidence type="ECO:0000313" key="2">
    <source>
        <dbReference type="EMBL" id="KIJ27322.1"/>
    </source>
</evidence>
<proteinExistence type="predicted"/>
<reference evidence="2 3" key="1">
    <citation type="submission" date="2014-06" db="EMBL/GenBank/DDBJ databases">
        <title>Evolutionary Origins and Diversification of the Mycorrhizal Mutualists.</title>
        <authorList>
            <consortium name="DOE Joint Genome Institute"/>
            <consortium name="Mycorrhizal Genomics Consortium"/>
            <person name="Kohler A."/>
            <person name="Kuo A."/>
            <person name="Nagy L.G."/>
            <person name="Floudas D."/>
            <person name="Copeland A."/>
            <person name="Barry K.W."/>
            <person name="Cichocki N."/>
            <person name="Veneault-Fourrey C."/>
            <person name="LaButti K."/>
            <person name="Lindquist E.A."/>
            <person name="Lipzen A."/>
            <person name="Lundell T."/>
            <person name="Morin E."/>
            <person name="Murat C."/>
            <person name="Riley R."/>
            <person name="Ohm R."/>
            <person name="Sun H."/>
            <person name="Tunlid A."/>
            <person name="Henrissat B."/>
            <person name="Grigoriev I.V."/>
            <person name="Hibbett D.S."/>
            <person name="Martin F."/>
        </authorList>
    </citation>
    <scope>NUCLEOTIDE SEQUENCE [LARGE SCALE GENOMIC DNA]</scope>
    <source>
        <strain evidence="2 3">SS14</strain>
    </source>
</reference>
<keyword evidence="3" id="KW-1185">Reference proteome</keyword>
<feature type="region of interest" description="Disordered" evidence="1">
    <location>
        <begin position="72"/>
        <end position="122"/>
    </location>
</feature>
<dbReference type="HOGENOM" id="CLU_1055841_0_0_1"/>
<evidence type="ECO:0000313" key="3">
    <source>
        <dbReference type="Proteomes" id="UP000054279"/>
    </source>
</evidence>
<feature type="non-terminal residue" evidence="2">
    <location>
        <position position="264"/>
    </location>
</feature>
<gene>
    <name evidence="2" type="ORF">M422DRAFT_37848</name>
</gene>
<dbReference type="AlphaFoldDB" id="A0A0C9UE57"/>